<dbReference type="OMA" id="LGCWAPA"/>
<evidence type="ECO:0000256" key="8">
    <source>
        <dbReference type="SAM" id="MobiDB-lite"/>
    </source>
</evidence>
<dbReference type="CDD" id="cd09078">
    <property type="entry name" value="nSMase"/>
    <property type="match status" value="1"/>
</dbReference>
<comment type="caution">
    <text evidence="10">The sequence shown here is derived from an EMBL/GenBank/DDBJ whole genome shotgun (WGS) entry which is preliminary data.</text>
</comment>
<dbReference type="GO" id="GO:0016020">
    <property type="term" value="C:membrane"/>
    <property type="evidence" value="ECO:0007669"/>
    <property type="project" value="GOC"/>
</dbReference>
<dbReference type="InterPro" id="IPR017766">
    <property type="entry name" value="Sphingomyelinase/PLipase_C"/>
</dbReference>
<dbReference type="Gene3D" id="3.60.10.10">
    <property type="entry name" value="Endonuclease/exonuclease/phosphatase"/>
    <property type="match status" value="1"/>
</dbReference>
<evidence type="ECO:0000313" key="10">
    <source>
        <dbReference type="EMBL" id="GCB61509.1"/>
    </source>
</evidence>
<reference evidence="10 11" key="1">
    <citation type="journal article" date="2018" name="Nat. Ecol. Evol.">
        <title>Shark genomes provide insights into elasmobranch evolution and the origin of vertebrates.</title>
        <authorList>
            <person name="Hara Y"/>
            <person name="Yamaguchi K"/>
            <person name="Onimaru K"/>
            <person name="Kadota M"/>
            <person name="Koyanagi M"/>
            <person name="Keeley SD"/>
            <person name="Tatsumi K"/>
            <person name="Tanaka K"/>
            <person name="Motone F"/>
            <person name="Kageyama Y"/>
            <person name="Nozu R"/>
            <person name="Adachi N"/>
            <person name="Nishimura O"/>
            <person name="Nakagawa R"/>
            <person name="Tanegashima C"/>
            <person name="Kiyatake I"/>
            <person name="Matsumoto R"/>
            <person name="Murakumo K"/>
            <person name="Nishida K"/>
            <person name="Terakita A"/>
            <person name="Kuratani S"/>
            <person name="Sato K"/>
            <person name="Hyodo S Kuraku.S."/>
        </authorList>
    </citation>
    <scope>NUCLEOTIDE SEQUENCE [LARGE SCALE GENOMIC DNA]</scope>
</reference>
<evidence type="ECO:0000256" key="6">
    <source>
        <dbReference type="ARBA" id="ARBA00047268"/>
    </source>
</evidence>
<dbReference type="STRING" id="75743.A0A401NKZ4"/>
<dbReference type="InterPro" id="IPR036691">
    <property type="entry name" value="Endo/exonu/phosph_ase_sf"/>
</dbReference>
<dbReference type="InterPro" id="IPR038772">
    <property type="entry name" value="Sph/SMPD2-like"/>
</dbReference>
<dbReference type="FunFam" id="3.60.10.10:FF:000114">
    <property type="entry name" value="Sphingomyelin phosphodiesterase 5"/>
    <property type="match status" value="1"/>
</dbReference>
<feature type="region of interest" description="Disordered" evidence="8">
    <location>
        <begin position="263"/>
        <end position="290"/>
    </location>
</feature>
<evidence type="ECO:0000256" key="3">
    <source>
        <dbReference type="ARBA" id="ARBA00012369"/>
    </source>
</evidence>
<evidence type="ECO:0000256" key="9">
    <source>
        <dbReference type="SAM" id="Phobius"/>
    </source>
</evidence>
<feature type="transmembrane region" description="Helical" evidence="9">
    <location>
        <begin position="60"/>
        <end position="88"/>
    </location>
</feature>
<keyword evidence="9" id="KW-0472">Membrane</keyword>
<feature type="compositionally biased region" description="Basic residues" evidence="8">
    <location>
        <begin position="278"/>
        <end position="287"/>
    </location>
</feature>
<evidence type="ECO:0000256" key="2">
    <source>
        <dbReference type="ARBA" id="ARBA00004991"/>
    </source>
</evidence>
<comment type="pathway">
    <text evidence="2">Sphingolipid metabolism.</text>
</comment>
<comment type="catalytic activity">
    <reaction evidence="7">
        <text>N-(hexadecanoyl)-sphing-4-enine-1-phosphocholine + H2O = N-hexadecanoylsphing-4-enine + phosphocholine + H(+)</text>
        <dbReference type="Rhea" id="RHEA:45644"/>
        <dbReference type="ChEBI" id="CHEBI:15377"/>
        <dbReference type="ChEBI" id="CHEBI:15378"/>
        <dbReference type="ChEBI" id="CHEBI:72959"/>
        <dbReference type="ChEBI" id="CHEBI:78646"/>
        <dbReference type="ChEBI" id="CHEBI:295975"/>
    </reaction>
    <physiologicalReaction direction="left-to-right" evidence="7">
        <dbReference type="Rhea" id="RHEA:45645"/>
    </physiologicalReaction>
</comment>
<organism evidence="10 11">
    <name type="scientific">Scyliorhinus torazame</name>
    <name type="common">Cloudy catshark</name>
    <name type="synonym">Catulus torazame</name>
    <dbReference type="NCBI Taxonomy" id="75743"/>
    <lineage>
        <taxon>Eukaryota</taxon>
        <taxon>Metazoa</taxon>
        <taxon>Chordata</taxon>
        <taxon>Craniata</taxon>
        <taxon>Vertebrata</taxon>
        <taxon>Chondrichthyes</taxon>
        <taxon>Elasmobranchii</taxon>
        <taxon>Galeomorphii</taxon>
        <taxon>Galeoidea</taxon>
        <taxon>Carcharhiniformes</taxon>
        <taxon>Scyliorhinidae</taxon>
        <taxon>Scyliorhinus</taxon>
    </lineage>
</organism>
<gene>
    <name evidence="10" type="ORF">scyTo_0012929</name>
</gene>
<keyword evidence="9" id="KW-1133">Transmembrane helix</keyword>
<evidence type="ECO:0000313" key="11">
    <source>
        <dbReference type="Proteomes" id="UP000288216"/>
    </source>
</evidence>
<evidence type="ECO:0000256" key="4">
    <source>
        <dbReference type="ARBA" id="ARBA00022801"/>
    </source>
</evidence>
<name>A0A401NKZ4_SCYTO</name>
<keyword evidence="5" id="KW-0746">Sphingolipid metabolism</keyword>
<dbReference type="GO" id="GO:0005737">
    <property type="term" value="C:cytoplasm"/>
    <property type="evidence" value="ECO:0007669"/>
    <property type="project" value="TreeGrafter"/>
</dbReference>
<evidence type="ECO:0000256" key="1">
    <source>
        <dbReference type="ARBA" id="ARBA00004760"/>
    </source>
</evidence>
<evidence type="ECO:0000256" key="7">
    <source>
        <dbReference type="ARBA" id="ARBA00049371"/>
    </source>
</evidence>
<evidence type="ECO:0000256" key="5">
    <source>
        <dbReference type="ARBA" id="ARBA00022919"/>
    </source>
</evidence>
<comment type="catalytic activity">
    <reaction evidence="6">
        <text>a sphingomyelin + H2O = phosphocholine + an N-acylsphing-4-enine + H(+)</text>
        <dbReference type="Rhea" id="RHEA:19253"/>
        <dbReference type="ChEBI" id="CHEBI:15377"/>
        <dbReference type="ChEBI" id="CHEBI:15378"/>
        <dbReference type="ChEBI" id="CHEBI:17636"/>
        <dbReference type="ChEBI" id="CHEBI:52639"/>
        <dbReference type="ChEBI" id="CHEBI:295975"/>
        <dbReference type="EC" id="3.1.4.12"/>
    </reaction>
    <physiologicalReaction direction="left-to-right" evidence="6">
        <dbReference type="Rhea" id="RHEA:19254"/>
    </physiologicalReaction>
</comment>
<dbReference type="EMBL" id="BFAA01006404">
    <property type="protein sequence ID" value="GCB61509.1"/>
    <property type="molecule type" value="Genomic_DNA"/>
</dbReference>
<proteinExistence type="predicted"/>
<keyword evidence="4" id="KW-0378">Hydrolase</keyword>
<dbReference type="GO" id="GO:0005576">
    <property type="term" value="C:extracellular region"/>
    <property type="evidence" value="ECO:0007669"/>
    <property type="project" value="InterPro"/>
</dbReference>
<dbReference type="EC" id="3.1.4.12" evidence="3"/>
<dbReference type="GO" id="GO:0004767">
    <property type="term" value="F:sphingomyelin phosphodiesterase activity"/>
    <property type="evidence" value="ECO:0007669"/>
    <property type="project" value="UniProtKB-EC"/>
</dbReference>
<keyword evidence="9" id="KW-0812">Transmembrane</keyword>
<dbReference type="PANTHER" id="PTHR16320:SF9">
    <property type="entry name" value="SPHINGOMYELIN PHOSPHODIESTERASE 5"/>
    <property type="match status" value="1"/>
</dbReference>
<keyword evidence="11" id="KW-1185">Reference proteome</keyword>
<dbReference type="PANTHER" id="PTHR16320">
    <property type="entry name" value="SPHINGOMYELINASE FAMILY MEMBER"/>
    <property type="match status" value="1"/>
</dbReference>
<dbReference type="OrthoDB" id="40902at2759"/>
<protein>
    <recommendedName>
        <fullName evidence="3">sphingomyelin phosphodiesterase</fullName>
        <ecNumber evidence="3">3.1.4.12</ecNumber>
    </recommendedName>
</protein>
<dbReference type="SUPFAM" id="SSF56219">
    <property type="entry name" value="DNase I-like"/>
    <property type="match status" value="1"/>
</dbReference>
<feature type="compositionally biased region" description="Polar residues" evidence="8">
    <location>
        <begin position="263"/>
        <end position="275"/>
    </location>
</feature>
<dbReference type="GO" id="GO:0006684">
    <property type="term" value="P:sphingomyelin metabolic process"/>
    <property type="evidence" value="ECO:0007669"/>
    <property type="project" value="TreeGrafter"/>
</dbReference>
<comment type="pathway">
    <text evidence="1">Lipid metabolism; sphingolipid metabolism.</text>
</comment>
<dbReference type="UniPathway" id="UPA00222"/>
<dbReference type="Proteomes" id="UP000288216">
    <property type="component" value="Unassembled WGS sequence"/>
</dbReference>
<accession>A0A401NKZ4</accession>
<sequence>MVLRESPFPNACVHGLHTAAWALIFPCFWSLDHMVASFKPTTYEQQQKQEQECYLWPLKVFFRFLLCLTLLTVSVPLALIGFIVWAPLQAVRRPFSYSRVKNPKIDIQKDWTGCGEGKGFSFVEANLCFLPNCLARFNNLSQTQRRAAQIAAHICDSVNRPRIKVCVDSPTSVSASLQSRNSPLATVKQESNYFSVTKPHGPGASVLAVNHLHYIDSSEESSEVENVHECLGACQTNKDPLDLTVVEESNLISVVDEIPASQTSGQKVLSPTSLKSLGRPRQKRKRKDNLPAEISPLFPADMAFVCLLEVFEKRAAAKLKQLLQPAFGHILYDVGVYGFHGCCEFKFLNSGIFLASRYPILDAKFYCFPRTRGEDSLAAKGLLCVKVQVGLTQKGQQIVGYLSCTHLHATAEDCHIRQSQLSYMVVWISEFQSTSRSEDEKVVFDVLCGDFNFDNCSLEDQLEQQHQILEMYKDPCGFGPGKEKPGVIGTLLEQKAMYETPVMNPENLQRALEIEELRKQYLAFPMNPAVSSTDSTEPRNVEGGRRVDYLLYREDTVAKGVTTELEEFTFITQLAGLTDHLPVGMRLFVSMAPEEGEANHDLDDEL</sequence>
<keyword evidence="5" id="KW-0443">Lipid metabolism</keyword>
<dbReference type="AlphaFoldDB" id="A0A401NKZ4"/>